<sequence>MGRSGQEVALRALGAALDVHAPMASHGVRTFPEGTPFLWLTVPGAGGAIVFLEERHWICLSEPGRGGVSVQLVAGGVDDDPALVVSRLMVVMTPVPRPAGGRLSRALKVGLLGLAGGAGMGLLTALLMAILVAGNGYTSDTTIRVVYVLAALIGVATGLWVSLRWWRMDREPRDRDSGGQGP</sequence>
<gene>
    <name evidence="2" type="ORF">GCM10022252_42140</name>
</gene>
<accession>A0ABP8B1H1</accession>
<dbReference type="RefSeq" id="WP_344919676.1">
    <property type="nucleotide sequence ID" value="NZ_BAABAQ010000007.1"/>
</dbReference>
<reference evidence="3" key="1">
    <citation type="journal article" date="2019" name="Int. J. Syst. Evol. Microbiol.">
        <title>The Global Catalogue of Microorganisms (GCM) 10K type strain sequencing project: providing services to taxonomists for standard genome sequencing and annotation.</title>
        <authorList>
            <consortium name="The Broad Institute Genomics Platform"/>
            <consortium name="The Broad Institute Genome Sequencing Center for Infectious Disease"/>
            <person name="Wu L."/>
            <person name="Ma J."/>
        </authorList>
    </citation>
    <scope>NUCLEOTIDE SEQUENCE [LARGE SCALE GENOMIC DNA]</scope>
    <source>
        <strain evidence="3">JCM 17388</strain>
    </source>
</reference>
<feature type="transmembrane region" description="Helical" evidence="1">
    <location>
        <begin position="145"/>
        <end position="166"/>
    </location>
</feature>
<name>A0ABP8B1H1_9ACTN</name>
<dbReference type="Proteomes" id="UP001501251">
    <property type="component" value="Unassembled WGS sequence"/>
</dbReference>
<proteinExistence type="predicted"/>
<evidence type="ECO:0000313" key="3">
    <source>
        <dbReference type="Proteomes" id="UP001501251"/>
    </source>
</evidence>
<keyword evidence="3" id="KW-1185">Reference proteome</keyword>
<feature type="transmembrane region" description="Helical" evidence="1">
    <location>
        <begin position="111"/>
        <end position="133"/>
    </location>
</feature>
<comment type="caution">
    <text evidence="2">The sequence shown here is derived from an EMBL/GenBank/DDBJ whole genome shotgun (WGS) entry which is preliminary data.</text>
</comment>
<organism evidence="2 3">
    <name type="scientific">Streptosporangium oxazolinicum</name>
    <dbReference type="NCBI Taxonomy" id="909287"/>
    <lineage>
        <taxon>Bacteria</taxon>
        <taxon>Bacillati</taxon>
        <taxon>Actinomycetota</taxon>
        <taxon>Actinomycetes</taxon>
        <taxon>Streptosporangiales</taxon>
        <taxon>Streptosporangiaceae</taxon>
        <taxon>Streptosporangium</taxon>
    </lineage>
</organism>
<evidence type="ECO:0000256" key="1">
    <source>
        <dbReference type="SAM" id="Phobius"/>
    </source>
</evidence>
<evidence type="ECO:0000313" key="2">
    <source>
        <dbReference type="EMBL" id="GAA4195770.1"/>
    </source>
</evidence>
<keyword evidence="1" id="KW-0812">Transmembrane</keyword>
<protein>
    <submittedName>
        <fullName evidence="2">Uncharacterized protein</fullName>
    </submittedName>
</protein>
<keyword evidence="1" id="KW-1133">Transmembrane helix</keyword>
<keyword evidence="1" id="KW-0472">Membrane</keyword>
<dbReference type="EMBL" id="BAABAQ010000007">
    <property type="protein sequence ID" value="GAA4195770.1"/>
    <property type="molecule type" value="Genomic_DNA"/>
</dbReference>